<dbReference type="InterPro" id="IPR007197">
    <property type="entry name" value="rSAM"/>
</dbReference>
<dbReference type="GO" id="GO:0003824">
    <property type="term" value="F:catalytic activity"/>
    <property type="evidence" value="ECO:0007669"/>
    <property type="project" value="InterPro"/>
</dbReference>
<keyword evidence="4" id="KW-0411">Iron-sulfur</keyword>
<evidence type="ECO:0000313" key="8">
    <source>
        <dbReference type="Proteomes" id="UP001149090"/>
    </source>
</evidence>
<keyword evidence="2" id="KW-0479">Metal-binding</keyword>
<dbReference type="SFLD" id="SFLDS00029">
    <property type="entry name" value="Radical_SAM"/>
    <property type="match status" value="1"/>
</dbReference>
<dbReference type="SUPFAM" id="SSF102114">
    <property type="entry name" value="Radical SAM enzymes"/>
    <property type="match status" value="1"/>
</dbReference>
<keyword evidence="1" id="KW-0949">S-adenosyl-L-methionine</keyword>
<dbReference type="PANTHER" id="PTHR43075">
    <property type="entry name" value="FORMATE LYASE ACTIVATING ENZYME, PUTATIVE (AFU_ORTHOLOGUE AFUA_2G15630)-RELATED"/>
    <property type="match status" value="1"/>
</dbReference>
<accession>A0A9Q0RHJ4</accession>
<keyword evidence="5" id="KW-0175">Coiled coil</keyword>
<dbReference type="Proteomes" id="UP001149090">
    <property type="component" value="Unassembled WGS sequence"/>
</dbReference>
<organism evidence="7 8">
    <name type="scientific">Anaeramoeba ignava</name>
    <name type="common">Anaerobic marine amoeba</name>
    <dbReference type="NCBI Taxonomy" id="1746090"/>
    <lineage>
        <taxon>Eukaryota</taxon>
        <taxon>Metamonada</taxon>
        <taxon>Anaeramoebidae</taxon>
        <taxon>Anaeramoeba</taxon>
    </lineage>
</organism>
<evidence type="ECO:0000256" key="4">
    <source>
        <dbReference type="ARBA" id="ARBA00023014"/>
    </source>
</evidence>
<dbReference type="AlphaFoldDB" id="A0A9Q0RHJ4"/>
<dbReference type="Pfam" id="PF04055">
    <property type="entry name" value="Radical_SAM"/>
    <property type="match status" value="1"/>
</dbReference>
<evidence type="ECO:0000256" key="2">
    <source>
        <dbReference type="ARBA" id="ARBA00022723"/>
    </source>
</evidence>
<dbReference type="OrthoDB" id="1856718at2759"/>
<name>A0A9Q0RHJ4_ANAIG</name>
<evidence type="ECO:0000256" key="1">
    <source>
        <dbReference type="ARBA" id="ARBA00022691"/>
    </source>
</evidence>
<keyword evidence="3" id="KW-0408">Iron</keyword>
<proteinExistence type="predicted"/>
<dbReference type="InterPro" id="IPR058240">
    <property type="entry name" value="rSAM_sf"/>
</dbReference>
<evidence type="ECO:0000256" key="3">
    <source>
        <dbReference type="ARBA" id="ARBA00023004"/>
    </source>
</evidence>
<dbReference type="Gene3D" id="3.20.20.70">
    <property type="entry name" value="Aldolase class I"/>
    <property type="match status" value="1"/>
</dbReference>
<dbReference type="PANTHER" id="PTHR43075:SF1">
    <property type="entry name" value="FORMATE LYASE ACTIVATING ENZYME, PUTATIVE (AFU_ORTHOLOGUE AFUA_2G15630)-RELATED"/>
    <property type="match status" value="1"/>
</dbReference>
<keyword evidence="7" id="KW-0670">Pyruvate</keyword>
<keyword evidence="8" id="KW-1185">Reference proteome</keyword>
<dbReference type="CDD" id="cd01335">
    <property type="entry name" value="Radical_SAM"/>
    <property type="match status" value="1"/>
</dbReference>
<dbReference type="GO" id="GO:0051536">
    <property type="term" value="F:iron-sulfur cluster binding"/>
    <property type="evidence" value="ECO:0007669"/>
    <property type="project" value="UniProtKB-KW"/>
</dbReference>
<dbReference type="GO" id="GO:0046872">
    <property type="term" value="F:metal ion binding"/>
    <property type="evidence" value="ECO:0007669"/>
    <property type="project" value="UniProtKB-KW"/>
</dbReference>
<protein>
    <submittedName>
        <fullName evidence="7">Pyruvate formate-lyase activating enzyme</fullName>
    </submittedName>
</protein>
<evidence type="ECO:0000256" key="5">
    <source>
        <dbReference type="SAM" id="Coils"/>
    </source>
</evidence>
<sequence>MSTFYRRYFDSYTQQRLPEYMLAHQLETSPDFEINDETTLEQLWEEHQRLLPIFRELREKTNSKKRISFLELKRQIAHRIALKCRFCELKCGKNRKTSIGNCHAQETRISAFFTHEGDEEEIKPSLTIFFTGCNFGCIHCQNWPLKNGKAGKYTSPQKMAKLIISFIKKEPTLKNIHFLGGEPSLHIPYILDFLTCIVYLSILYPEVSKLPMVFDSNMYYTKETSLLLDGITDSMIADLKYGNNKCCKEISRRPRYMQIVGRNIKEAQNFCFLIVRHLALPHHIDCCLEPCTKWFAENMRNDVRYHITFQYHPDHLAKEVEELAKEIDETEREKATQIVQKYNIQSLSID</sequence>
<feature type="domain" description="Radical SAM core" evidence="6">
    <location>
        <begin position="128"/>
        <end position="270"/>
    </location>
</feature>
<dbReference type="InterPro" id="IPR013785">
    <property type="entry name" value="Aldolase_TIM"/>
</dbReference>
<dbReference type="EMBL" id="JAPDFW010000011">
    <property type="protein sequence ID" value="KAJ5080307.1"/>
    <property type="molecule type" value="Genomic_DNA"/>
</dbReference>
<comment type="caution">
    <text evidence="7">The sequence shown here is derived from an EMBL/GenBank/DDBJ whole genome shotgun (WGS) entry which is preliminary data.</text>
</comment>
<dbReference type="InterPro" id="IPR040085">
    <property type="entry name" value="MJ0674-like"/>
</dbReference>
<reference evidence="7" key="1">
    <citation type="submission" date="2022-10" db="EMBL/GenBank/DDBJ databases">
        <title>Novel sulphate-reducing endosymbionts in the free-living metamonad Anaeramoeba.</title>
        <authorList>
            <person name="Jerlstrom-Hultqvist J."/>
            <person name="Cepicka I."/>
            <person name="Gallot-Lavallee L."/>
            <person name="Salas-Leiva D."/>
            <person name="Curtis B.A."/>
            <person name="Zahonova K."/>
            <person name="Pipaliya S."/>
            <person name="Dacks J."/>
            <person name="Roger A.J."/>
        </authorList>
    </citation>
    <scope>NUCLEOTIDE SEQUENCE</scope>
    <source>
        <strain evidence="7">BMAN</strain>
    </source>
</reference>
<feature type="coiled-coil region" evidence="5">
    <location>
        <begin position="313"/>
        <end position="340"/>
    </location>
</feature>
<gene>
    <name evidence="7" type="ORF">M0811_03792</name>
</gene>
<evidence type="ECO:0000259" key="6">
    <source>
        <dbReference type="Pfam" id="PF04055"/>
    </source>
</evidence>
<evidence type="ECO:0000313" key="7">
    <source>
        <dbReference type="EMBL" id="KAJ5080307.1"/>
    </source>
</evidence>